<dbReference type="GO" id="GO:0005829">
    <property type="term" value="C:cytosol"/>
    <property type="evidence" value="ECO:0007669"/>
    <property type="project" value="TreeGrafter"/>
</dbReference>
<keyword evidence="7" id="KW-1185">Reference proteome</keyword>
<keyword evidence="4" id="KW-0472">Membrane</keyword>
<evidence type="ECO:0000256" key="3">
    <source>
        <dbReference type="ARBA" id="ARBA00023163"/>
    </source>
</evidence>
<evidence type="ECO:0000256" key="4">
    <source>
        <dbReference type="SAM" id="Phobius"/>
    </source>
</evidence>
<keyword evidence="4" id="KW-0812">Transmembrane</keyword>
<organism evidence="6 7">
    <name type="scientific">Octadecabacter ascidiaceicola</name>
    <dbReference type="NCBI Taxonomy" id="1655543"/>
    <lineage>
        <taxon>Bacteria</taxon>
        <taxon>Pseudomonadati</taxon>
        <taxon>Pseudomonadota</taxon>
        <taxon>Alphaproteobacteria</taxon>
        <taxon>Rhodobacterales</taxon>
        <taxon>Roseobacteraceae</taxon>
        <taxon>Octadecabacter</taxon>
    </lineage>
</organism>
<dbReference type="Gene3D" id="3.30.70.920">
    <property type="match status" value="1"/>
</dbReference>
<dbReference type="SMART" id="SM00344">
    <property type="entry name" value="HTH_ASNC"/>
    <property type="match status" value="1"/>
</dbReference>
<dbReference type="GO" id="GO:0043565">
    <property type="term" value="F:sequence-specific DNA binding"/>
    <property type="evidence" value="ECO:0007669"/>
    <property type="project" value="InterPro"/>
</dbReference>
<keyword evidence="3" id="KW-0804">Transcription</keyword>
<dbReference type="GO" id="GO:0043200">
    <property type="term" value="P:response to amino acid"/>
    <property type="evidence" value="ECO:0007669"/>
    <property type="project" value="TreeGrafter"/>
</dbReference>
<accession>A0A238K3S5</accession>
<dbReference type="InterPro" id="IPR036390">
    <property type="entry name" value="WH_DNA-bd_sf"/>
</dbReference>
<dbReference type="InterPro" id="IPR036388">
    <property type="entry name" value="WH-like_DNA-bd_sf"/>
</dbReference>
<evidence type="ECO:0000256" key="1">
    <source>
        <dbReference type="ARBA" id="ARBA00023015"/>
    </source>
</evidence>
<dbReference type="Proteomes" id="UP000203464">
    <property type="component" value="Unassembled WGS sequence"/>
</dbReference>
<dbReference type="InterPro" id="IPR011008">
    <property type="entry name" value="Dimeric_a/b-barrel"/>
</dbReference>
<feature type="transmembrane region" description="Helical" evidence="4">
    <location>
        <begin position="12"/>
        <end position="31"/>
    </location>
</feature>
<evidence type="ECO:0000313" key="6">
    <source>
        <dbReference type="EMBL" id="SMX37549.1"/>
    </source>
</evidence>
<dbReference type="PRINTS" id="PR00033">
    <property type="entry name" value="HTHASNC"/>
</dbReference>
<dbReference type="SUPFAM" id="SSF46785">
    <property type="entry name" value="Winged helix' DNA-binding domain"/>
    <property type="match status" value="1"/>
</dbReference>
<evidence type="ECO:0000259" key="5">
    <source>
        <dbReference type="PROSITE" id="PS50956"/>
    </source>
</evidence>
<protein>
    <submittedName>
        <fullName evidence="6">Leucine-responsive regulatory protein</fullName>
    </submittedName>
</protein>
<dbReference type="AlphaFoldDB" id="A0A238K3S5"/>
<dbReference type="Pfam" id="PF13412">
    <property type="entry name" value="HTH_24"/>
    <property type="match status" value="1"/>
</dbReference>
<keyword evidence="4" id="KW-1133">Transmembrane helix</keyword>
<reference evidence="7" key="1">
    <citation type="submission" date="2017-05" db="EMBL/GenBank/DDBJ databases">
        <authorList>
            <person name="Rodrigo-Torres L."/>
            <person name="Arahal R. D."/>
            <person name="Lucena T."/>
        </authorList>
    </citation>
    <scope>NUCLEOTIDE SEQUENCE [LARGE SCALE GENOMIC DNA]</scope>
    <source>
        <strain evidence="7">CECT 8868</strain>
    </source>
</reference>
<gene>
    <name evidence="6" type="primary">lrp_4</name>
    <name evidence="6" type="ORF">OCA8868_01485</name>
</gene>
<dbReference type="EMBL" id="FXYD01000002">
    <property type="protein sequence ID" value="SMX37549.1"/>
    <property type="molecule type" value="Genomic_DNA"/>
</dbReference>
<sequence length="180" mass="20156">MKRDARVSRAIVLHLVKLLFVYFQISGVFMLDDVDKRLLRQLQAEPSLSAAELAQRAGVSALKATRRLGRLQETGILKGQHAVINWAALGYAVGVSLRITLDKTQSRAFDEFMDAARTIAEVTEIQTFLGRVDVRLSVIARDMAHYQTIYREQILALPHMADIEALMTVATLHNDESLPL</sequence>
<dbReference type="PROSITE" id="PS50956">
    <property type="entry name" value="HTH_ASNC_2"/>
    <property type="match status" value="1"/>
</dbReference>
<proteinExistence type="predicted"/>
<dbReference type="PANTHER" id="PTHR30154:SF34">
    <property type="entry name" value="TRANSCRIPTIONAL REGULATOR AZLB"/>
    <property type="match status" value="1"/>
</dbReference>
<name>A0A238K3S5_9RHOB</name>
<dbReference type="SUPFAM" id="SSF54909">
    <property type="entry name" value="Dimeric alpha+beta barrel"/>
    <property type="match status" value="1"/>
</dbReference>
<dbReference type="Gene3D" id="1.10.10.10">
    <property type="entry name" value="Winged helix-like DNA-binding domain superfamily/Winged helix DNA-binding domain"/>
    <property type="match status" value="1"/>
</dbReference>
<feature type="domain" description="HTH asnC-type" evidence="5">
    <location>
        <begin position="31"/>
        <end position="92"/>
    </location>
</feature>
<dbReference type="PANTHER" id="PTHR30154">
    <property type="entry name" value="LEUCINE-RESPONSIVE REGULATORY PROTEIN"/>
    <property type="match status" value="1"/>
</dbReference>
<evidence type="ECO:0000256" key="2">
    <source>
        <dbReference type="ARBA" id="ARBA00023125"/>
    </source>
</evidence>
<dbReference type="Pfam" id="PF01037">
    <property type="entry name" value="AsnC_trans_reg"/>
    <property type="match status" value="1"/>
</dbReference>
<dbReference type="InterPro" id="IPR019888">
    <property type="entry name" value="Tscrpt_reg_AsnC-like"/>
</dbReference>
<evidence type="ECO:0000313" key="7">
    <source>
        <dbReference type="Proteomes" id="UP000203464"/>
    </source>
</evidence>
<dbReference type="InterPro" id="IPR019887">
    <property type="entry name" value="Tscrpt_reg_AsnC/Lrp_C"/>
</dbReference>
<dbReference type="InterPro" id="IPR000485">
    <property type="entry name" value="AsnC-type_HTH_dom"/>
</dbReference>
<keyword evidence="1" id="KW-0805">Transcription regulation</keyword>
<keyword evidence="2" id="KW-0238">DNA-binding</keyword>